<proteinExistence type="predicted"/>
<evidence type="ECO:0008006" key="3">
    <source>
        <dbReference type="Google" id="ProtNLM"/>
    </source>
</evidence>
<dbReference type="RefSeq" id="WP_378217820.1">
    <property type="nucleotide sequence ID" value="NZ_JBHRTK010000001.1"/>
</dbReference>
<dbReference type="Proteomes" id="UP001595583">
    <property type="component" value="Unassembled WGS sequence"/>
</dbReference>
<name>A0ABV7K638_9HYPH</name>
<protein>
    <recommendedName>
        <fullName evidence="3">DUF982 domain-containing protein</fullName>
    </recommendedName>
</protein>
<evidence type="ECO:0000313" key="2">
    <source>
        <dbReference type="Proteomes" id="UP001595583"/>
    </source>
</evidence>
<dbReference type="EMBL" id="JBHRTK010000001">
    <property type="protein sequence ID" value="MFC3204910.1"/>
    <property type="molecule type" value="Genomic_DNA"/>
</dbReference>
<gene>
    <name evidence="1" type="ORF">ACFOHJ_01685</name>
</gene>
<evidence type="ECO:0000313" key="1">
    <source>
        <dbReference type="EMBL" id="MFC3204910.1"/>
    </source>
</evidence>
<reference evidence="2" key="1">
    <citation type="journal article" date="2019" name="Int. J. Syst. Evol. Microbiol.">
        <title>The Global Catalogue of Microorganisms (GCM) 10K type strain sequencing project: providing services to taxonomists for standard genome sequencing and annotation.</title>
        <authorList>
            <consortium name="The Broad Institute Genomics Platform"/>
            <consortium name="The Broad Institute Genome Sequencing Center for Infectious Disease"/>
            <person name="Wu L."/>
            <person name="Ma J."/>
        </authorList>
    </citation>
    <scope>NUCLEOTIDE SEQUENCE [LARGE SCALE GENOMIC DNA]</scope>
    <source>
        <strain evidence="2">KCTC 52165</strain>
    </source>
</reference>
<comment type="caution">
    <text evidence="1">The sequence shown here is derived from an EMBL/GenBank/DDBJ whole genome shotgun (WGS) entry which is preliminary data.</text>
</comment>
<keyword evidence="2" id="KW-1185">Reference proteome</keyword>
<accession>A0ABV7K638</accession>
<organism evidence="1 2">
    <name type="scientific">Aquamicrobium soli</name>
    <dbReference type="NCBI Taxonomy" id="1811518"/>
    <lineage>
        <taxon>Bacteria</taxon>
        <taxon>Pseudomonadati</taxon>
        <taxon>Pseudomonadota</taxon>
        <taxon>Alphaproteobacteria</taxon>
        <taxon>Hyphomicrobiales</taxon>
        <taxon>Phyllobacteriaceae</taxon>
        <taxon>Aquamicrobium</taxon>
    </lineage>
</organism>
<sequence>MKGLFISSKGIAYPEDLEMLSSVFDHFCREHQIKPQSSEATELARVIISLFEAGLCEEAAILVILDSMKNGTLTRAEPNLAAHLTDPRN</sequence>